<dbReference type="AlphaFoldDB" id="A0A4Q0S6T1"/>
<evidence type="ECO:0000313" key="2">
    <source>
        <dbReference type="EMBL" id="RXH27152.1"/>
    </source>
</evidence>
<feature type="coiled-coil region" evidence="1">
    <location>
        <begin position="27"/>
        <end position="64"/>
    </location>
</feature>
<keyword evidence="3" id="KW-1185">Reference proteome</keyword>
<proteinExistence type="predicted"/>
<comment type="caution">
    <text evidence="2">The sequence shown here is derived from an EMBL/GenBank/DDBJ whole genome shotgun (WGS) entry which is preliminary data.</text>
</comment>
<gene>
    <name evidence="2" type="ORF">XH99_17120</name>
</gene>
<protein>
    <submittedName>
        <fullName evidence="2">Uncharacterized protein</fullName>
    </submittedName>
</protein>
<dbReference type="Proteomes" id="UP000289546">
    <property type="component" value="Unassembled WGS sequence"/>
</dbReference>
<keyword evidence="1" id="KW-0175">Coiled coil</keyword>
<accession>A0A4Q0S6T1</accession>
<name>A0A4Q0S6T1_9BRAD</name>
<organism evidence="2 3">
    <name type="scientific">Bradyrhizobium nanningense</name>
    <dbReference type="NCBI Taxonomy" id="1325118"/>
    <lineage>
        <taxon>Bacteria</taxon>
        <taxon>Pseudomonadati</taxon>
        <taxon>Pseudomonadota</taxon>
        <taxon>Alphaproteobacteria</taxon>
        <taxon>Hyphomicrobiales</taxon>
        <taxon>Nitrobacteraceae</taxon>
        <taxon>Bradyrhizobium</taxon>
    </lineage>
</organism>
<evidence type="ECO:0000313" key="3">
    <source>
        <dbReference type="Proteomes" id="UP000289546"/>
    </source>
</evidence>
<dbReference type="EMBL" id="LBJQ01000078">
    <property type="protein sequence ID" value="RXH27152.1"/>
    <property type="molecule type" value="Genomic_DNA"/>
</dbReference>
<evidence type="ECO:0000256" key="1">
    <source>
        <dbReference type="SAM" id="Coils"/>
    </source>
</evidence>
<sequence>MIQVLVQNLVGGLHDMHEHPGRAVDAAVQLHEHLEQLSSQLSELESLRARVLEAERRALITEERVAVHGFSHREAGAAG</sequence>
<reference evidence="2 3" key="1">
    <citation type="submission" date="2015-04" db="EMBL/GenBank/DDBJ databases">
        <title>Comparative genomics of rhizobia nodulating Arachis hypogaea in China.</title>
        <authorList>
            <person name="Li Y."/>
        </authorList>
    </citation>
    <scope>NUCLEOTIDE SEQUENCE [LARGE SCALE GENOMIC DNA]</scope>
    <source>
        <strain evidence="2 3">CCBAU 51757</strain>
    </source>
</reference>